<evidence type="ECO:0000256" key="3">
    <source>
        <dbReference type="RuleBase" id="RU004046"/>
    </source>
</evidence>
<dbReference type="PANTHER" id="PTHR47690">
    <property type="entry name" value="GLUCOKINASE"/>
    <property type="match status" value="1"/>
</dbReference>
<proteinExistence type="inferred from homology"/>
<keyword evidence="1" id="KW-0808">Transferase</keyword>
<evidence type="ECO:0000313" key="5">
    <source>
        <dbReference type="Proteomes" id="UP001438953"/>
    </source>
</evidence>
<dbReference type="RefSeq" id="WP_350935939.1">
    <property type="nucleotide sequence ID" value="NZ_JAYWLC010000004.1"/>
</dbReference>
<keyword evidence="2" id="KW-0418">Kinase</keyword>
<dbReference type="Gene3D" id="3.40.367.20">
    <property type="match status" value="1"/>
</dbReference>
<protein>
    <submittedName>
        <fullName evidence="4">ROK family protein</fullName>
    </submittedName>
</protein>
<accession>A0ABV1SF50</accession>
<dbReference type="CDD" id="cd24008">
    <property type="entry name" value="ASKHA_NBD_GLK"/>
    <property type="match status" value="1"/>
</dbReference>
<organism evidence="4 5">
    <name type="scientific">Thioclava kandeliae</name>
    <dbReference type="NCBI Taxonomy" id="3070818"/>
    <lineage>
        <taxon>Bacteria</taxon>
        <taxon>Pseudomonadati</taxon>
        <taxon>Pseudomonadota</taxon>
        <taxon>Alphaproteobacteria</taxon>
        <taxon>Rhodobacterales</taxon>
        <taxon>Paracoccaceae</taxon>
        <taxon>Thioclava</taxon>
    </lineage>
</organism>
<dbReference type="EMBL" id="JAYWLC010000004">
    <property type="protein sequence ID" value="MER5171536.1"/>
    <property type="molecule type" value="Genomic_DNA"/>
</dbReference>
<gene>
    <name evidence="4" type="ORF">VSX56_07065</name>
</gene>
<evidence type="ECO:0000256" key="2">
    <source>
        <dbReference type="ARBA" id="ARBA00022777"/>
    </source>
</evidence>
<sequence>MTMTSRYTLLADIGGTNTRVALAQGAQLVPASIARFPNKGRATLEEIIREYMVAERISDLVGVCVAVAGPVSVDGTHARMTNLDWTIRAEALAEVTGAAHVSLLNDLQAQGHALAGLSPEVLREVQAGEPAPALSPKLVVGVGTGFNAAPVHHAPGGLMVVPASECGHITMPVRSEIHTEVKRYFERKHRFASVEHACAGRGLERIYAFVTGREDATVTGEEILSLMHGKDEDALKAAQIFVTLLGGALGDLALTHLPFGGIYLIGGAARAVEPWLEQMNFKQAFMDKGSFSDYMTKFPIHVVEDDFAALAGCANYIATHKLGLS</sequence>
<evidence type="ECO:0000313" key="4">
    <source>
        <dbReference type="EMBL" id="MER5171536.1"/>
    </source>
</evidence>
<dbReference type="Pfam" id="PF02685">
    <property type="entry name" value="Glucokinase"/>
    <property type="match status" value="1"/>
</dbReference>
<dbReference type="InterPro" id="IPR003836">
    <property type="entry name" value="Glucokinase"/>
</dbReference>
<evidence type="ECO:0000256" key="1">
    <source>
        <dbReference type="ARBA" id="ARBA00022679"/>
    </source>
</evidence>
<dbReference type="InterPro" id="IPR043129">
    <property type="entry name" value="ATPase_NBD"/>
</dbReference>
<dbReference type="InterPro" id="IPR050201">
    <property type="entry name" value="Bacterial_glucokinase"/>
</dbReference>
<name>A0ABV1SF50_9RHOB</name>
<keyword evidence="5" id="KW-1185">Reference proteome</keyword>
<comment type="caution">
    <text evidence="4">The sequence shown here is derived from an EMBL/GenBank/DDBJ whole genome shotgun (WGS) entry which is preliminary data.</text>
</comment>
<comment type="similarity">
    <text evidence="3">Belongs to the bacterial glucokinase family.</text>
</comment>
<reference evidence="4 5" key="1">
    <citation type="submission" date="2024-06" db="EMBL/GenBank/DDBJ databases">
        <title>Thioclava kandeliae sp. nov. from a rhizosphere soil sample of Kandelia candel in a mangrove.</title>
        <authorList>
            <person name="Mu T."/>
        </authorList>
    </citation>
    <scope>NUCLEOTIDE SEQUENCE [LARGE SCALE GENOMIC DNA]</scope>
    <source>
        <strain evidence="4 5">CPCC 100088</strain>
    </source>
</reference>
<dbReference type="Proteomes" id="UP001438953">
    <property type="component" value="Unassembled WGS sequence"/>
</dbReference>
<dbReference type="PANTHER" id="PTHR47690:SF1">
    <property type="entry name" value="GLUCOKINASE"/>
    <property type="match status" value="1"/>
</dbReference>
<dbReference type="SUPFAM" id="SSF53067">
    <property type="entry name" value="Actin-like ATPase domain"/>
    <property type="match status" value="1"/>
</dbReference>
<dbReference type="Gene3D" id="3.30.420.40">
    <property type="match status" value="1"/>
</dbReference>